<evidence type="ECO:0000259" key="3">
    <source>
        <dbReference type="Pfam" id="PF00808"/>
    </source>
</evidence>
<sequence length="212" mass="22761">MDHPVIGSDVSDDMAAVNAGLPSLPTAHIMRITKSAVGKDTRVSKSALLGLNRCAGLFSLYLLSAANEVTQSHKNRSTVTADDVIQGLSNIHFENLSEQLISSKNASKHEIAASGVLPSDKSIDRIETDLSVEDDGDSPSMMELSSSTMMKHSSDIDENAHNDFSATEDDAAMDLQVEDIPMNYADSLEALLETINASDNEDFSELDNSLDT</sequence>
<dbReference type="Gene3D" id="1.10.20.10">
    <property type="entry name" value="Histone, subunit A"/>
    <property type="match status" value="1"/>
</dbReference>
<evidence type="ECO:0000313" key="5">
    <source>
        <dbReference type="Proteomes" id="UP000823046"/>
    </source>
</evidence>
<comment type="caution">
    <text evidence="4">The sequence shown here is derived from an EMBL/GenBank/DDBJ whole genome shotgun (WGS) entry which is preliminary data.</text>
</comment>
<name>A0ABQ7JEW9_9APIC</name>
<dbReference type="EMBL" id="JADAQX010000042">
    <property type="protein sequence ID" value="KAF8822557.1"/>
    <property type="molecule type" value="Genomic_DNA"/>
</dbReference>
<dbReference type="Pfam" id="PF00808">
    <property type="entry name" value="CBFD_NFYB_HMF"/>
    <property type="match status" value="1"/>
</dbReference>
<dbReference type="InterPro" id="IPR003958">
    <property type="entry name" value="CBFA_NFYB_domain"/>
</dbReference>
<protein>
    <submittedName>
        <fullName evidence="4">Dna polymerase epsilon subunit 3</fullName>
    </submittedName>
</protein>
<evidence type="ECO:0000313" key="4">
    <source>
        <dbReference type="EMBL" id="KAF8822557.1"/>
    </source>
</evidence>
<organism evidence="4 5">
    <name type="scientific">Cardiosporidium cionae</name>
    <dbReference type="NCBI Taxonomy" id="476202"/>
    <lineage>
        <taxon>Eukaryota</taxon>
        <taxon>Sar</taxon>
        <taxon>Alveolata</taxon>
        <taxon>Apicomplexa</taxon>
        <taxon>Aconoidasida</taxon>
        <taxon>Nephromycida</taxon>
        <taxon>Cardiosporidium</taxon>
    </lineage>
</organism>
<evidence type="ECO:0000256" key="1">
    <source>
        <dbReference type="ARBA" id="ARBA00004123"/>
    </source>
</evidence>
<dbReference type="SUPFAM" id="SSF47113">
    <property type="entry name" value="Histone-fold"/>
    <property type="match status" value="1"/>
</dbReference>
<gene>
    <name evidence="4" type="ORF">IE077_000550</name>
</gene>
<comment type="subcellular location">
    <subcellularLocation>
        <location evidence="1">Nucleus</location>
    </subcellularLocation>
</comment>
<dbReference type="InterPro" id="IPR009072">
    <property type="entry name" value="Histone-fold"/>
</dbReference>
<evidence type="ECO:0000256" key="2">
    <source>
        <dbReference type="ARBA" id="ARBA00023242"/>
    </source>
</evidence>
<dbReference type="CDD" id="cd22928">
    <property type="entry name" value="HFD_POLE3_DPB4"/>
    <property type="match status" value="1"/>
</dbReference>
<keyword evidence="2" id="KW-0539">Nucleus</keyword>
<dbReference type="InterPro" id="IPR051377">
    <property type="entry name" value="DNA_Pol-Epsilon_Subunit"/>
</dbReference>
<reference evidence="4 5" key="1">
    <citation type="journal article" date="2020" name="bioRxiv">
        <title>Metabolic contributions of an alphaproteobacterial endosymbiont in the apicomplexan Cardiosporidium cionae.</title>
        <authorList>
            <person name="Hunter E.S."/>
            <person name="Paight C.J."/>
            <person name="Lane C.E."/>
        </authorList>
    </citation>
    <scope>NUCLEOTIDE SEQUENCE [LARGE SCALE GENOMIC DNA]</scope>
    <source>
        <strain evidence="4">ESH_2018</strain>
    </source>
</reference>
<dbReference type="PANTHER" id="PTHR46172:SF1">
    <property type="entry name" value="DNA POLYMERASE EPSILON SUBUNIT 3"/>
    <property type="match status" value="1"/>
</dbReference>
<accession>A0ABQ7JEW9</accession>
<dbReference type="PANTHER" id="PTHR46172">
    <property type="entry name" value="DNA POLYMERASE EPSILON SUBUNIT 3"/>
    <property type="match status" value="1"/>
</dbReference>
<feature type="domain" description="Transcription factor CBF/NF-Y/archaeal histone" evidence="3">
    <location>
        <begin position="23"/>
        <end position="86"/>
    </location>
</feature>
<keyword evidence="5" id="KW-1185">Reference proteome</keyword>
<proteinExistence type="predicted"/>
<dbReference type="Proteomes" id="UP000823046">
    <property type="component" value="Unassembled WGS sequence"/>
</dbReference>